<keyword evidence="4" id="KW-0472">Membrane</keyword>
<comment type="caution">
    <text evidence="7">The sequence shown here is derived from an EMBL/GenBank/DDBJ whole genome shotgun (WGS) entry which is preliminary data.</text>
</comment>
<protein>
    <submittedName>
        <fullName evidence="7">MipA/OmpV family protein</fullName>
    </submittedName>
</protein>
<reference evidence="7 8" key="1">
    <citation type="submission" date="2018-09" db="EMBL/GenBank/DDBJ databases">
        <title>Altererythrobacter spongiae sp. nov., isolated from a marine sponge.</title>
        <authorList>
            <person name="Zhuang L."/>
            <person name="Luo L."/>
        </authorList>
    </citation>
    <scope>NUCLEOTIDE SEQUENCE [LARGE SCALE GENOMIC DNA]</scope>
    <source>
        <strain evidence="7 8">HN-Y73</strain>
    </source>
</reference>
<keyword evidence="8" id="KW-1185">Reference proteome</keyword>
<feature type="signal peptide" evidence="6">
    <location>
        <begin position="1"/>
        <end position="24"/>
    </location>
</feature>
<evidence type="ECO:0000313" key="7">
    <source>
        <dbReference type="EMBL" id="RKF18201.1"/>
    </source>
</evidence>
<dbReference type="EMBL" id="RAPF01000011">
    <property type="protein sequence ID" value="RKF18201.1"/>
    <property type="molecule type" value="Genomic_DNA"/>
</dbReference>
<keyword evidence="5" id="KW-0998">Cell outer membrane</keyword>
<accession>A0A420EC03</accession>
<dbReference type="PANTHER" id="PTHR38776:SF1">
    <property type="entry name" value="MLTA-INTERACTING PROTEIN-RELATED"/>
    <property type="match status" value="1"/>
</dbReference>
<proteinExistence type="inferred from homology"/>
<dbReference type="Proteomes" id="UP000284395">
    <property type="component" value="Unassembled WGS sequence"/>
</dbReference>
<evidence type="ECO:0000256" key="5">
    <source>
        <dbReference type="ARBA" id="ARBA00023237"/>
    </source>
</evidence>
<comment type="subcellular location">
    <subcellularLocation>
        <location evidence="1">Cell outer membrane</location>
    </subcellularLocation>
</comment>
<evidence type="ECO:0000256" key="1">
    <source>
        <dbReference type="ARBA" id="ARBA00004442"/>
    </source>
</evidence>
<name>A0A420EC03_9SPHN</name>
<dbReference type="OrthoDB" id="5462484at2"/>
<organism evidence="7 8">
    <name type="scientific">Altericroceibacterium spongiae</name>
    <dbReference type="NCBI Taxonomy" id="2320269"/>
    <lineage>
        <taxon>Bacteria</taxon>
        <taxon>Pseudomonadati</taxon>
        <taxon>Pseudomonadota</taxon>
        <taxon>Alphaproteobacteria</taxon>
        <taxon>Sphingomonadales</taxon>
        <taxon>Erythrobacteraceae</taxon>
        <taxon>Altericroceibacterium</taxon>
    </lineage>
</organism>
<dbReference type="Pfam" id="PF06629">
    <property type="entry name" value="MipA"/>
    <property type="match status" value="1"/>
</dbReference>
<evidence type="ECO:0000256" key="6">
    <source>
        <dbReference type="SAM" id="SignalP"/>
    </source>
</evidence>
<keyword evidence="3 6" id="KW-0732">Signal</keyword>
<gene>
    <name evidence="7" type="ORF">D6851_15425</name>
</gene>
<sequence length="285" mass="30221">MRKKLLCAGTAMLAMAFTSHSALAQDADNDLPEENVLAGDYLTVSVGGIYTPSYSGSDDYKMNVFPLIRGKFKGVRINPTAGGVSLDLIDDSDSSPNFQAGPVIRLRNDRTGRIKDDVVKQLGELDTALEVGPSVGVTFPGILHGYDELNLSVNAKWDVLGAHSGMTISPSISYRTPLSRGIQTAVGLSADYGDDDYMDYYYSIGPAGSVASGLPQYQAKGGWQSASLNAIAGFDLDGDFTNGGMAIFVLGGYSRMLDDAKHSPITSIRGDADQWMGGAGIAYTF</sequence>
<comment type="similarity">
    <text evidence="2">Belongs to the MipA/OmpV family.</text>
</comment>
<evidence type="ECO:0000256" key="2">
    <source>
        <dbReference type="ARBA" id="ARBA00005722"/>
    </source>
</evidence>
<dbReference type="PANTHER" id="PTHR38776">
    <property type="entry name" value="MLTA-INTERACTING PROTEIN-RELATED"/>
    <property type="match status" value="1"/>
</dbReference>
<dbReference type="AlphaFoldDB" id="A0A420EC03"/>
<evidence type="ECO:0000256" key="3">
    <source>
        <dbReference type="ARBA" id="ARBA00022729"/>
    </source>
</evidence>
<dbReference type="InterPro" id="IPR010583">
    <property type="entry name" value="MipA"/>
</dbReference>
<evidence type="ECO:0000256" key="4">
    <source>
        <dbReference type="ARBA" id="ARBA00023136"/>
    </source>
</evidence>
<dbReference type="GO" id="GO:0009279">
    <property type="term" value="C:cell outer membrane"/>
    <property type="evidence" value="ECO:0007669"/>
    <property type="project" value="UniProtKB-SubCell"/>
</dbReference>
<dbReference type="RefSeq" id="WP_120325792.1">
    <property type="nucleotide sequence ID" value="NZ_RAPF01000011.1"/>
</dbReference>
<feature type="chain" id="PRO_5019442634" evidence="6">
    <location>
        <begin position="25"/>
        <end position="285"/>
    </location>
</feature>
<evidence type="ECO:0000313" key="8">
    <source>
        <dbReference type="Proteomes" id="UP000284395"/>
    </source>
</evidence>